<sequence>NHSKGLSSGEMDSKGNVRSGNKPDAKAPSSGKPEKPNPAPATNADKKEVPKEQPAPATTTSATKKAGGDTAVANNHSNLKPSPAATETQEATGQSPDSDHKGNSSEESPGSIFDNMKPLLIVGGVAVAALAVVVGVAFLARKK</sequence>
<protein>
    <recommendedName>
        <fullName evidence="5">Cell cycle exit and neuronal differentiation 1</fullName>
    </recommendedName>
</protein>
<organism evidence="3 4">
    <name type="scientific">Strigops habroptila</name>
    <name type="common">Kakapo</name>
    <dbReference type="NCBI Taxonomy" id="2489341"/>
    <lineage>
        <taxon>Eukaryota</taxon>
        <taxon>Metazoa</taxon>
        <taxon>Chordata</taxon>
        <taxon>Craniata</taxon>
        <taxon>Vertebrata</taxon>
        <taxon>Euteleostomi</taxon>
        <taxon>Archelosauria</taxon>
        <taxon>Archosauria</taxon>
        <taxon>Dinosauria</taxon>
        <taxon>Saurischia</taxon>
        <taxon>Theropoda</taxon>
        <taxon>Coelurosauria</taxon>
        <taxon>Aves</taxon>
        <taxon>Neognathae</taxon>
        <taxon>Neoaves</taxon>
        <taxon>Telluraves</taxon>
        <taxon>Australaves</taxon>
        <taxon>Psittaciformes</taxon>
        <taxon>Psittacidae</taxon>
        <taxon>Strigops</taxon>
    </lineage>
</organism>
<dbReference type="Proteomes" id="UP000472266">
    <property type="component" value="Chromosome 5"/>
</dbReference>
<dbReference type="PANTHER" id="PTHR36683:SF1">
    <property type="entry name" value="CELL CYCLE EXIT AND NEURONAL DIFFERENTIATION PROTEIN 1"/>
    <property type="match status" value="1"/>
</dbReference>
<dbReference type="AlphaFoldDB" id="A0A672TRD7"/>
<accession>A0A672TRD7</accession>
<name>A0A672TRD7_STRHB</name>
<feature type="compositionally biased region" description="Basic and acidic residues" evidence="1">
    <location>
        <begin position="11"/>
        <end position="25"/>
    </location>
</feature>
<evidence type="ECO:0000256" key="1">
    <source>
        <dbReference type="SAM" id="MobiDB-lite"/>
    </source>
</evidence>
<evidence type="ECO:0000313" key="4">
    <source>
        <dbReference type="Proteomes" id="UP000472266"/>
    </source>
</evidence>
<dbReference type="Pfam" id="PF15677">
    <property type="entry name" value="CEND1"/>
    <property type="match status" value="1"/>
</dbReference>
<dbReference type="GO" id="GO:0021933">
    <property type="term" value="P:radial glia guided migration of cerebellar granule cell"/>
    <property type="evidence" value="ECO:0007669"/>
    <property type="project" value="TreeGrafter"/>
</dbReference>
<evidence type="ECO:0000256" key="2">
    <source>
        <dbReference type="SAM" id="Phobius"/>
    </source>
</evidence>
<reference evidence="3 4" key="1">
    <citation type="submission" date="2019-11" db="EMBL/GenBank/DDBJ databases">
        <title>Strigops habroptila (kakapo) genome, bStrHab1, primary haplotype, v2.</title>
        <authorList>
            <person name="Jarvis E.D."/>
            <person name="Howard J."/>
            <person name="Rhie A."/>
            <person name="Phillippy A."/>
            <person name="Korlach J."/>
            <person name="Digby A."/>
            <person name="Iorns D."/>
            <person name="Eason D."/>
            <person name="Robertson B."/>
            <person name="Raemaekers T."/>
            <person name="Howe K."/>
            <person name="Lewin H."/>
            <person name="Damas J."/>
            <person name="Hastie A."/>
            <person name="Tracey A."/>
            <person name="Chow W."/>
            <person name="Fedrigo O."/>
        </authorList>
    </citation>
    <scope>NUCLEOTIDE SEQUENCE [LARGE SCALE GENOMIC DNA]</scope>
</reference>
<feature type="region of interest" description="Disordered" evidence="1">
    <location>
        <begin position="1"/>
        <end position="114"/>
    </location>
</feature>
<reference evidence="3" key="3">
    <citation type="submission" date="2025-09" db="UniProtKB">
        <authorList>
            <consortium name="Ensembl"/>
        </authorList>
    </citation>
    <scope>IDENTIFICATION</scope>
</reference>
<keyword evidence="2" id="KW-0812">Transmembrane</keyword>
<dbReference type="GO" id="GO:0021686">
    <property type="term" value="P:cerebellar granular layer maturation"/>
    <property type="evidence" value="ECO:0007669"/>
    <property type="project" value="TreeGrafter"/>
</dbReference>
<keyword evidence="2" id="KW-1133">Transmembrane helix</keyword>
<feature type="transmembrane region" description="Helical" evidence="2">
    <location>
        <begin position="119"/>
        <end position="140"/>
    </location>
</feature>
<evidence type="ECO:0000313" key="3">
    <source>
        <dbReference type="Ensembl" id="ENSSHBP00005004598.1"/>
    </source>
</evidence>
<reference evidence="3" key="2">
    <citation type="submission" date="2025-08" db="UniProtKB">
        <authorList>
            <consortium name="Ensembl"/>
        </authorList>
    </citation>
    <scope>IDENTIFICATION</scope>
</reference>
<evidence type="ECO:0008006" key="5">
    <source>
        <dbReference type="Google" id="ProtNLM"/>
    </source>
</evidence>
<dbReference type="InterPro" id="IPR020162">
    <property type="entry name" value="Cend1"/>
</dbReference>
<dbReference type="PANTHER" id="PTHR36683">
    <property type="entry name" value="CELL CYCLE EXIT AND NEURONAL DIFFERENTIATION PROTEIN 1"/>
    <property type="match status" value="1"/>
</dbReference>
<proteinExistence type="predicted"/>
<keyword evidence="2" id="KW-0472">Membrane</keyword>
<dbReference type="Ensembl" id="ENSSHBT00005005598.1">
    <property type="protein sequence ID" value="ENSSHBP00005004598.1"/>
    <property type="gene ID" value="ENSSHBG00005004084.1"/>
</dbReference>
<feature type="compositionally biased region" description="Low complexity" evidence="1">
    <location>
        <begin position="54"/>
        <end position="71"/>
    </location>
</feature>
<dbReference type="GeneTree" id="ENSGT00730000112245"/>
<dbReference type="OMA" id="WSCENLN"/>
<dbReference type="GO" id="GO:0021702">
    <property type="term" value="P:cerebellar Purkinje cell differentiation"/>
    <property type="evidence" value="ECO:0007669"/>
    <property type="project" value="TreeGrafter"/>
</dbReference>
<dbReference type="InParanoid" id="A0A672TRD7"/>
<feature type="compositionally biased region" description="Polar residues" evidence="1">
    <location>
        <begin position="72"/>
        <end position="96"/>
    </location>
</feature>
<keyword evidence="4" id="KW-1185">Reference proteome</keyword>